<dbReference type="EMBL" id="JAJNDB010000001">
    <property type="protein sequence ID" value="MCD2192050.1"/>
    <property type="molecule type" value="Genomic_DNA"/>
</dbReference>
<keyword evidence="2" id="KW-1185">Reference proteome</keyword>
<reference evidence="1 2" key="1">
    <citation type="submission" date="2021-11" db="EMBL/GenBank/DDBJ databases">
        <title>Draft genome sequence of Actinomycetospora sp. SF1 isolated from the rhizosphere soil.</title>
        <authorList>
            <person name="Duangmal K."/>
            <person name="Chantavorakit T."/>
        </authorList>
    </citation>
    <scope>NUCLEOTIDE SEQUENCE [LARGE SCALE GENOMIC DNA]</scope>
    <source>
        <strain evidence="1 2">TBRC 5722</strain>
    </source>
</reference>
<evidence type="ECO:0000313" key="2">
    <source>
        <dbReference type="Proteomes" id="UP001199469"/>
    </source>
</evidence>
<name>A0ABS8P3A9_9PSEU</name>
<protein>
    <submittedName>
        <fullName evidence="1">Uncharacterized protein</fullName>
    </submittedName>
</protein>
<dbReference type="Proteomes" id="UP001199469">
    <property type="component" value="Unassembled WGS sequence"/>
</dbReference>
<evidence type="ECO:0000313" key="1">
    <source>
        <dbReference type="EMBL" id="MCD2192050.1"/>
    </source>
</evidence>
<accession>A0ABS8P3A9</accession>
<comment type="caution">
    <text evidence="1">The sequence shown here is derived from an EMBL/GenBank/DDBJ whole genome shotgun (WGS) entry which is preliminary data.</text>
</comment>
<gene>
    <name evidence="1" type="ORF">LQ327_01420</name>
</gene>
<organism evidence="1 2">
    <name type="scientific">Actinomycetospora endophytica</name>
    <dbReference type="NCBI Taxonomy" id="2291215"/>
    <lineage>
        <taxon>Bacteria</taxon>
        <taxon>Bacillati</taxon>
        <taxon>Actinomycetota</taxon>
        <taxon>Actinomycetes</taxon>
        <taxon>Pseudonocardiales</taxon>
        <taxon>Pseudonocardiaceae</taxon>
        <taxon>Actinomycetospora</taxon>
    </lineage>
</organism>
<dbReference type="RefSeq" id="WP_230729741.1">
    <property type="nucleotide sequence ID" value="NZ_JAJNDB010000001.1"/>
</dbReference>
<proteinExistence type="predicted"/>
<sequence>MTTTSWAGSSSLEHVGYVYDSTTGFARGVLSQVRAVLGAGGQVSAVVDPGEAETLQDALGPGSAITFTPPAELEDSNSLFFDHLRDVARAPRGLVLAQYSVFGIPDGRLRRGEDDINRQLAHLPVTLICACSTTAASTRLATAHGVHPRLLVDGIVRDNAAYRPADAVVQAGSGTPILGLTFRGPADLHHIRGHVRAVVSAAGLDDAAVDAHVVAVHEAALIVANRLPDRPGAPEPCELDMWATDTAITAEIRAPRSAEIAASSPPPEGLEYVRLFCWHAASFDAAGTYGVRVLTRRSHPRP</sequence>